<dbReference type="EMBL" id="JBHUMY010000018">
    <property type="protein sequence ID" value="MFD2661861.1"/>
    <property type="molecule type" value="Genomic_DNA"/>
</dbReference>
<dbReference type="InterPro" id="IPR013324">
    <property type="entry name" value="RNA_pol_sigma_r3/r4-like"/>
</dbReference>
<dbReference type="InterPro" id="IPR007630">
    <property type="entry name" value="RNA_pol_sigma70_r4"/>
</dbReference>
<comment type="caution">
    <text evidence="2">The sequence shown here is derived from an EMBL/GenBank/DDBJ whole genome shotgun (WGS) entry which is preliminary data.</text>
</comment>
<organism evidence="2 3">
    <name type="scientific">Paenibacillus thailandensis</name>
    <dbReference type="NCBI Taxonomy" id="393250"/>
    <lineage>
        <taxon>Bacteria</taxon>
        <taxon>Bacillati</taxon>
        <taxon>Bacillota</taxon>
        <taxon>Bacilli</taxon>
        <taxon>Bacillales</taxon>
        <taxon>Paenibacillaceae</taxon>
        <taxon>Paenibacillus</taxon>
    </lineage>
</organism>
<accession>A0ABW5R063</accession>
<name>A0ABW5R063_9BACL</name>
<evidence type="ECO:0000259" key="1">
    <source>
        <dbReference type="Pfam" id="PF04545"/>
    </source>
</evidence>
<evidence type="ECO:0000313" key="2">
    <source>
        <dbReference type="EMBL" id="MFD2661861.1"/>
    </source>
</evidence>
<dbReference type="Gene3D" id="1.10.10.10">
    <property type="entry name" value="Winged helix-like DNA-binding domain superfamily/Winged helix DNA-binding domain"/>
    <property type="match status" value="1"/>
</dbReference>
<dbReference type="Pfam" id="PF04545">
    <property type="entry name" value="Sigma70_r4"/>
    <property type="match status" value="1"/>
</dbReference>
<reference evidence="3" key="1">
    <citation type="journal article" date="2019" name="Int. J. Syst. Evol. Microbiol.">
        <title>The Global Catalogue of Microorganisms (GCM) 10K type strain sequencing project: providing services to taxonomists for standard genome sequencing and annotation.</title>
        <authorList>
            <consortium name="The Broad Institute Genomics Platform"/>
            <consortium name="The Broad Institute Genome Sequencing Center for Infectious Disease"/>
            <person name="Wu L."/>
            <person name="Ma J."/>
        </authorList>
    </citation>
    <scope>NUCLEOTIDE SEQUENCE [LARGE SCALE GENOMIC DNA]</scope>
    <source>
        <strain evidence="3">TISTR 1827</strain>
    </source>
</reference>
<sequence length="1501" mass="173272">MSSSYQILQSFQPDLATLAEQAEQLLWTNPRSLLINGRLFAEQLATLVARTEGIEPVYSIKQIERIQLLERRGIINSDIRSSLEWLRMNGNSAVHEAKEIPIDIALTAHRQMFELSAWFAETYGPHSLEIPAYEIPVKPAQHVDTKNDSSTSEELNETLQKLIEDQLSGKLLTSIDEKFREIQGMLDRFAGNIEEWAQKEKKSDVESDKSTTIQEAAIEESAAGAEARGNNSQMEIADYLQTLSLQILDKRANGGALWIIGGWELKDKLFALKPFGFYFRFARNGSQSTKRKPAWFLMGKDPSVKRWVRIDSLVTPQSELKNINQTSEGRNGKTVYWYKNGILQGQFPSIKAAATFIKEEMNLKHMPFTPIMKSIHQNIDWNDLSFSFKEVKGEIEHIEEETAARSRHAISVSLDSDRESYDLLEEPYSVNEPAQQADFSRNGVVVPDAIRFKQLEDYRPSRLSEISEQLGVACFQDWTEERLKELYRKEPKLLHDVLVQLWFYGFEFRGELSRFIKLDRTSDGGAIDNLKSGLRLSNIFPLDISRSLERFGVRSTDQLNGIPLSSLEWLLRGRYDDAIQALEPYTLSENGETVLEKDRMEQPLVLHFQGRALEIPESLMDTEIDSMPIYGCSALLSRLNSHCQIALVRELPSDLSELIPLIPGVGPGSVNKMFTQLSDYINRIVHGDTKSDFNSKAALIEKDENKRAAESGKIIWQDVVIELDPEDCAMRLGIEHFPMVTKLMRGIAAQGWAQVGDLPTRLDKLLVLDGVGRMAISKFIEQLKKRLHVFRLEKQQESEWITMPVEQRISLSIDNVVAAWSDKITEHNIANNRNLQMLHMRWTERREGRKATLESLGQHFGLTRERVRQIIKKQLRQFHPDVVSFDNLLKSTCRQNGNYYYYYLDIHEKFEYGLIEQVVEESEGLIYLENYGWWTTKTEEEVEAEQEKVRLFIREQLRGNLVTNDQLEELISEQKFELPVKLAMQMAKEHLKATNDGKYLLAASTKADIVEMVLRQYPNGVEVYKRASELKDEANRIVPDEFVNEREFTSVCTRDEFSDAAYLWGRGTYIHSSFVNVKPELIREVSELALQMLEKRSPISVGRLFQMFKDRLVDANVPNEYALYSMLRKYGSDGLAPNKFPHIWHKDDAFQLSNAELIKAFMRERQEPQTLEALREEFIRKRGWKKFTLEFSMSTDSDFISVDLGVVGLREFYPYVEEDFASITRELKVLLSETGVIHVNRLFESVKPQCDYMGIRSSYLLYDLLQGLNLSDCKFVRYPLVASEDHPLEELSLQSIVEQYIADQEAEVPRELVYHWVTEEVGARETTLDNALANSTNIYYYRSGQFGEYIHASRFGWTSEKENLLTDYVVEQLNRQEATARYYVTVESLWSPERFPTLDNGVEWTEDLFIDCLRKSGKFNLLGSMNHIIVREDDRRIKDETDWIAHVLEREFNGRTTLKELQQTLQRLKYSKDGRFLFETTAKLDNGTAPFVVVADEVYRK</sequence>
<proteinExistence type="predicted"/>
<dbReference type="InterPro" id="IPR036388">
    <property type="entry name" value="WH-like_DNA-bd_sf"/>
</dbReference>
<protein>
    <submittedName>
        <fullName evidence="2">Sigma factor-like helix-turn-helix DNA-binding protein</fullName>
    </submittedName>
</protein>
<evidence type="ECO:0000313" key="3">
    <source>
        <dbReference type="Proteomes" id="UP001597493"/>
    </source>
</evidence>
<dbReference type="RefSeq" id="WP_379275314.1">
    <property type="nucleotide sequence ID" value="NZ_JBHUGT010000023.1"/>
</dbReference>
<gene>
    <name evidence="2" type="ORF">ACFSW5_16525</name>
</gene>
<dbReference type="SUPFAM" id="SSF88659">
    <property type="entry name" value="Sigma3 and sigma4 domains of RNA polymerase sigma factors"/>
    <property type="match status" value="1"/>
</dbReference>
<feature type="domain" description="RNA polymerase sigma-70 region 4" evidence="1">
    <location>
        <begin position="834"/>
        <end position="876"/>
    </location>
</feature>
<keyword evidence="3" id="KW-1185">Reference proteome</keyword>
<dbReference type="Proteomes" id="UP001597493">
    <property type="component" value="Unassembled WGS sequence"/>
</dbReference>